<dbReference type="OMA" id="HDHQHKS"/>
<dbReference type="Ensembl" id="ENSATET00000012971.3">
    <property type="protein sequence ID" value="ENSATEP00000012761.1"/>
    <property type="gene ID" value="ENSATEG00000008913.3"/>
</dbReference>
<evidence type="ECO:0000313" key="9">
    <source>
        <dbReference type="Ensembl" id="ENSATEP00000012761.1"/>
    </source>
</evidence>
<protein>
    <recommendedName>
        <fullName evidence="6">Regulation of nuclear pre-mRNA domain-containing protein 2</fullName>
    </recommendedName>
</protein>
<feature type="compositionally biased region" description="Pro residues" evidence="7">
    <location>
        <begin position="988"/>
        <end position="1004"/>
    </location>
</feature>
<feature type="compositionally biased region" description="Basic residues" evidence="7">
    <location>
        <begin position="1010"/>
        <end position="1033"/>
    </location>
</feature>
<comment type="subunit">
    <text evidence="5">Associates with the RNA polymerase II complex.</text>
</comment>
<dbReference type="Gene3D" id="1.25.40.90">
    <property type="match status" value="1"/>
</dbReference>
<sequence length="1072" mass="116572">MAAGAAAASGGSLEATLDRRFQNVTNTMDSIQGLSVWCIDNKKYHSLIVRHWMKCLRKADASHRLNLFYLANDVIQNCKRKNAIVYRTAFAEVLPEAFLLVNRDGDPKVIKSLERILSIWEERGVYSGTLIADLRSSLVKEESPPETPVEQKTPIESKADLQSKIVAEFVPQALIDQLSKYIRSVEEVDLREKQLAAMRVDICSSDALKKLKDKAGGKKFSKDFEEGSAQLQEFVKFLEKQSKTGPPVLQALRNADIFYEMQYNEVKIVANAYQTFANRVLHLKRKLDTLKATLPDLDESPIPSPSADAPSPTGSESPFRGLDLAHPDPDLDGSAMDDDAEPPAPSPLSSLGGSPRPTEALGDNDNREVEDMDLSEEEMDSGGIIVEEQIQSRTRTETSTPVSTTKDSSAAPELTFKQVTDPVATTAATVANVDLSKIGSILNNLSSVMKNTGPLVESHPAAAPTGSSVKTTSASVASQDASSLTNILSKVDMSPAELLSALSKVQGQGSLDGITSLLSSPSAIISSDSCTTGKISSSSSSTSASVVPSQSLSLSSAPVPSSYSSALLQSTSSQALQTSNPASALVQALHRDMDLTTEPEPSLSSKSLESKIHSFLQGNPAFSSFDLGFSTNPVLGGDSFSPVTGTDTQDGTPVRDEGGGTPTQDEIKPVVVPFTSNTNQLSVGETAKTAQQSSTQQNPSQPPQQSLLRPGVAQNGQLYQSHPYGIQEMSDGITAPVAHYQQISPQIGGPVPGERAPGIAMSERSWYNDTYPEGNSQHPRGYVTVPGGAGENLASGLYPCQTEQTQEPQDLASQQVTTTSSTFFRSNLPPVPHLPPPPHVFEAPPAATSGIMIPPEQQPIPCANTAEMTGARGDSVISGMVVHDHQHKSMFHPDDSLYEFDRPCPRPPEDLHPHPEDLRYQEEREHYHDELRRHDALFFQDDPYHHPDERYRRAGSPPHHYPRGRGHLTPPLSPSEDPYYTHTHQQYSPPPPHYAPRRPPPPPHLEIRHPGLRPPHRLPHRPPHPGHHPHPRGPPRAPFPHFHGPDPRLRGKRPGPRGPMFPPKRPFPPPRY</sequence>
<dbReference type="InterPro" id="IPR008942">
    <property type="entry name" value="ENTH_VHS"/>
</dbReference>
<dbReference type="Pfam" id="PF16566">
    <property type="entry name" value="CREPT"/>
    <property type="match status" value="1"/>
</dbReference>
<feature type="compositionally biased region" description="Low complexity" evidence="7">
    <location>
        <begin position="305"/>
        <end position="315"/>
    </location>
</feature>
<dbReference type="PANTHER" id="PTHR12460">
    <property type="entry name" value="CYCLIN-DEPENDENT KINASE INHIBITOR-RELATED PROTEIN"/>
    <property type="match status" value="1"/>
</dbReference>
<evidence type="ECO:0000256" key="4">
    <source>
        <dbReference type="ARBA" id="ARBA00034310"/>
    </source>
</evidence>
<dbReference type="FunFam" id="1.25.40.90:FF:000020">
    <property type="entry name" value="regulation of nuclear pre-mRNA domain-containing protein 2 isoform X1"/>
    <property type="match status" value="1"/>
</dbReference>
<keyword evidence="1" id="KW-0488">Methylation</keyword>
<organism evidence="9 10">
    <name type="scientific">Anabas testudineus</name>
    <name type="common">Climbing perch</name>
    <name type="synonym">Anthias testudineus</name>
    <dbReference type="NCBI Taxonomy" id="64144"/>
    <lineage>
        <taxon>Eukaryota</taxon>
        <taxon>Metazoa</taxon>
        <taxon>Chordata</taxon>
        <taxon>Craniata</taxon>
        <taxon>Vertebrata</taxon>
        <taxon>Euteleostomi</taxon>
        <taxon>Actinopterygii</taxon>
        <taxon>Neopterygii</taxon>
        <taxon>Teleostei</taxon>
        <taxon>Neoteleostei</taxon>
        <taxon>Acanthomorphata</taxon>
        <taxon>Anabantaria</taxon>
        <taxon>Anabantiformes</taxon>
        <taxon>Anabantoidei</taxon>
        <taxon>Anabantidae</taxon>
        <taxon>Anabas</taxon>
    </lineage>
</organism>
<proteinExistence type="inferred from homology"/>
<feature type="region of interest" description="Disordered" evidence="7">
    <location>
        <begin position="295"/>
        <end position="366"/>
    </location>
</feature>
<evidence type="ECO:0000256" key="6">
    <source>
        <dbReference type="ARBA" id="ARBA00067342"/>
    </source>
</evidence>
<keyword evidence="10" id="KW-1185">Reference proteome</keyword>
<feature type="domain" description="CID" evidence="8">
    <location>
        <begin position="9"/>
        <end position="142"/>
    </location>
</feature>
<evidence type="ECO:0000256" key="7">
    <source>
        <dbReference type="SAM" id="MobiDB-lite"/>
    </source>
</evidence>
<keyword evidence="3" id="KW-0007">Acetylation</keyword>
<feature type="region of interest" description="Disordered" evidence="7">
    <location>
        <begin position="682"/>
        <end position="708"/>
    </location>
</feature>
<keyword evidence="2" id="KW-0597">Phosphoprotein</keyword>
<evidence type="ECO:0000256" key="1">
    <source>
        <dbReference type="ARBA" id="ARBA00022481"/>
    </source>
</evidence>
<reference evidence="9" key="1">
    <citation type="submission" date="2021-04" db="EMBL/GenBank/DDBJ databases">
        <authorList>
            <consortium name="Wellcome Sanger Institute Data Sharing"/>
        </authorList>
    </citation>
    <scope>NUCLEOTIDE SEQUENCE [LARGE SCALE GENOMIC DNA]</scope>
</reference>
<evidence type="ECO:0000313" key="10">
    <source>
        <dbReference type="Proteomes" id="UP000265040"/>
    </source>
</evidence>
<evidence type="ECO:0000259" key="8">
    <source>
        <dbReference type="PROSITE" id="PS51391"/>
    </source>
</evidence>
<dbReference type="Proteomes" id="UP000265040">
    <property type="component" value="Chromosome 11"/>
</dbReference>
<dbReference type="InParanoid" id="A0A3Q1JCK8"/>
<dbReference type="PROSITE" id="PS51391">
    <property type="entry name" value="CID"/>
    <property type="match status" value="1"/>
</dbReference>
<dbReference type="GeneTree" id="ENSGT00950000183094"/>
<comment type="similarity">
    <text evidence="4">Belongs to the UPF0400 (RTT103) family.</text>
</comment>
<evidence type="ECO:0000256" key="5">
    <source>
        <dbReference type="ARBA" id="ARBA00062892"/>
    </source>
</evidence>
<dbReference type="STRING" id="64144.ENSATEP00000012761"/>
<feature type="compositionally biased region" description="Pro residues" evidence="7">
    <location>
        <begin position="1056"/>
        <end position="1072"/>
    </location>
</feature>
<dbReference type="SUPFAM" id="SSF48464">
    <property type="entry name" value="ENTH/VHS domain"/>
    <property type="match status" value="1"/>
</dbReference>
<dbReference type="GO" id="GO:0000993">
    <property type="term" value="F:RNA polymerase II complex binding"/>
    <property type="evidence" value="ECO:0007669"/>
    <property type="project" value="TreeGrafter"/>
</dbReference>
<feature type="region of interest" description="Disordered" evidence="7">
    <location>
        <begin position="941"/>
        <end position="1072"/>
    </location>
</feature>
<dbReference type="GO" id="GO:0031124">
    <property type="term" value="P:mRNA 3'-end processing"/>
    <property type="evidence" value="ECO:0007669"/>
    <property type="project" value="TreeGrafter"/>
</dbReference>
<reference evidence="9" key="3">
    <citation type="submission" date="2025-09" db="UniProtKB">
        <authorList>
            <consortium name="Ensembl"/>
        </authorList>
    </citation>
    <scope>IDENTIFICATION</scope>
</reference>
<feature type="compositionally biased region" description="Low complexity" evidence="7">
    <location>
        <begin position="347"/>
        <end position="357"/>
    </location>
</feature>
<evidence type="ECO:0000256" key="2">
    <source>
        <dbReference type="ARBA" id="ARBA00022553"/>
    </source>
</evidence>
<feature type="compositionally biased region" description="Polar residues" evidence="7">
    <location>
        <begin position="641"/>
        <end position="651"/>
    </location>
</feature>
<reference evidence="9" key="2">
    <citation type="submission" date="2025-08" db="UniProtKB">
        <authorList>
            <consortium name="Ensembl"/>
        </authorList>
    </citation>
    <scope>IDENTIFICATION</scope>
</reference>
<dbReference type="PANTHER" id="PTHR12460:SF40">
    <property type="entry name" value="REGULATION OF NUCLEAR PRE-MRNA DOMAIN-CONTAINING PROTEIN 2"/>
    <property type="match status" value="1"/>
</dbReference>
<evidence type="ECO:0000256" key="3">
    <source>
        <dbReference type="ARBA" id="ARBA00022990"/>
    </source>
</evidence>
<name>A0A3Q1JCK8_ANATE</name>
<dbReference type="SMART" id="SM00582">
    <property type="entry name" value="RPR"/>
    <property type="match status" value="1"/>
</dbReference>
<dbReference type="Pfam" id="PF04818">
    <property type="entry name" value="CID"/>
    <property type="match status" value="1"/>
</dbReference>
<feature type="region of interest" description="Disordered" evidence="7">
    <location>
        <begin position="638"/>
        <end position="669"/>
    </location>
</feature>
<dbReference type="InterPro" id="IPR032337">
    <property type="entry name" value="RPRD1A/B_C"/>
</dbReference>
<dbReference type="AlphaFoldDB" id="A0A3Q1JCK8"/>
<dbReference type="OrthoDB" id="10069473at2759"/>
<feature type="compositionally biased region" description="Basic and acidic residues" evidence="7">
    <location>
        <begin position="941"/>
        <end position="952"/>
    </location>
</feature>
<dbReference type="Gene3D" id="6.10.250.2560">
    <property type="match status" value="1"/>
</dbReference>
<feature type="compositionally biased region" description="Low complexity" evidence="7">
    <location>
        <begin position="686"/>
        <end position="706"/>
    </location>
</feature>
<accession>A0A3Q1JCK8</accession>
<dbReference type="InterPro" id="IPR006569">
    <property type="entry name" value="CID_dom"/>
</dbReference>